<sequence length="181" mass="20226">MQSLEILLDLLAIIFVLYATYGHRNGDNLVLAGDISSLELMTQIAFGSGQTQEEEDDLPPWDVDELIDSLTQVEPEPSTNTLDETTEGTQSPELKVPEEGLIPFDVDEPDIPSRNEVFNDYPDFDVTQITAKKAWKAAKALGLPYKNPDKSRIKVTVLRQNIEAYLRENPSQFSDVLPFVG</sequence>
<accession>B1X2F5</accession>
<dbReference type="Proteomes" id="UP000001203">
    <property type="component" value="Chromosome linear"/>
</dbReference>
<dbReference type="eggNOG" id="ENOG5032H25">
    <property type="taxonomic scope" value="Bacteria"/>
</dbReference>
<reference evidence="2 3" key="1">
    <citation type="journal article" date="2008" name="Proc. Natl. Acad. Sci. U.S.A.">
        <title>The genome of Cyanothece 51142, a unicellular diazotrophic cyanobacterium important in the marine nitrogen cycle.</title>
        <authorList>
            <person name="Welsh E.A."/>
            <person name="Liberton M."/>
            <person name="Stoeckel J."/>
            <person name="Loh T."/>
            <person name="Elvitigala T."/>
            <person name="Wang C."/>
            <person name="Wollam A."/>
            <person name="Fulton R.S."/>
            <person name="Clifton S.W."/>
            <person name="Jacobs J.M."/>
            <person name="Aurora R."/>
            <person name="Ghosh B.K."/>
            <person name="Sherman L.A."/>
            <person name="Smith R.D."/>
            <person name="Wilson R.K."/>
            <person name="Pakrasi H.B."/>
        </authorList>
    </citation>
    <scope>NUCLEOTIDE SEQUENCE [LARGE SCALE GENOMIC DNA]</scope>
    <source>
        <strain evidence="3">ATCC 51142 / BH68</strain>
    </source>
</reference>
<evidence type="ECO:0000313" key="3">
    <source>
        <dbReference type="Proteomes" id="UP000001203"/>
    </source>
</evidence>
<feature type="compositionally biased region" description="Polar residues" evidence="1">
    <location>
        <begin position="73"/>
        <end position="92"/>
    </location>
</feature>
<feature type="region of interest" description="Disordered" evidence="1">
    <location>
        <begin position="73"/>
        <end position="94"/>
    </location>
</feature>
<dbReference type="STRING" id="43989.cce_4970"/>
<dbReference type="HOGENOM" id="CLU_1486720_0_0_3"/>
<evidence type="ECO:0000313" key="2">
    <source>
        <dbReference type="EMBL" id="ACB54316.1"/>
    </source>
</evidence>
<name>B1X2F5_CROS5</name>
<dbReference type="EMBL" id="CP000807">
    <property type="protein sequence ID" value="ACB54316.1"/>
    <property type="molecule type" value="Genomic_DNA"/>
</dbReference>
<gene>
    <name evidence="2" type="ordered locus">cce_4970</name>
</gene>
<dbReference type="OrthoDB" id="583064at2"/>
<protein>
    <submittedName>
        <fullName evidence="2">Uncharacterized protein</fullName>
    </submittedName>
</protein>
<dbReference type="AlphaFoldDB" id="B1X2F5"/>
<proteinExistence type="predicted"/>
<dbReference type="RefSeq" id="WP_009546270.1">
    <property type="nucleotide sequence ID" value="NC_010547.1"/>
</dbReference>
<organism evidence="2 3">
    <name type="scientific">Crocosphaera subtropica (strain ATCC 51142 / BH68)</name>
    <name type="common">Cyanothece sp. (strain ATCC 51142)</name>
    <dbReference type="NCBI Taxonomy" id="43989"/>
    <lineage>
        <taxon>Bacteria</taxon>
        <taxon>Bacillati</taxon>
        <taxon>Cyanobacteriota</taxon>
        <taxon>Cyanophyceae</taxon>
        <taxon>Oscillatoriophycideae</taxon>
        <taxon>Chroococcales</taxon>
        <taxon>Aphanothecaceae</taxon>
        <taxon>Crocosphaera</taxon>
        <taxon>Crocosphaera subtropica</taxon>
    </lineage>
</organism>
<dbReference type="KEGG" id="cyt:cce_4970"/>
<keyword evidence="3" id="KW-1185">Reference proteome</keyword>
<evidence type="ECO:0000256" key="1">
    <source>
        <dbReference type="SAM" id="MobiDB-lite"/>
    </source>
</evidence>